<dbReference type="PANTHER" id="PTHR30376">
    <property type="entry name" value="SIGMA FACTOR RPOH HEAT SHOCK RELATED"/>
    <property type="match status" value="1"/>
</dbReference>
<dbReference type="InterPro" id="IPR007627">
    <property type="entry name" value="RNA_pol_sigma70_r2"/>
</dbReference>
<dbReference type="EMBL" id="CP011125">
    <property type="protein sequence ID" value="AKF08513.1"/>
    <property type="molecule type" value="Genomic_DNA"/>
</dbReference>
<dbReference type="Gene3D" id="1.20.140.160">
    <property type="match status" value="1"/>
</dbReference>
<dbReference type="GO" id="GO:0016987">
    <property type="term" value="F:sigma factor activity"/>
    <property type="evidence" value="ECO:0007669"/>
    <property type="project" value="UniProtKB-KW"/>
</dbReference>
<dbReference type="SUPFAM" id="SSF88946">
    <property type="entry name" value="Sigma2 domain of RNA polymerase sigma factors"/>
    <property type="match status" value="1"/>
</dbReference>
<sequence length="275" mass="29993">MRATTDDVSLAQLRRTAAAAPMLGAEVELEYLRRIQAHDDGRALRALLDAHLRLVVATAARFARSGVSVAELVAEGNLGLVEAARRFDAGKGTRFSTYAAWWVRARISRFAMGNRRIVAAPSTRNARKLLAGMRSVERALQQASGERPSREMIAAVTGTSAEDVAMVESALSARDVSVGPSDEDGSSVELGANDPSPEQAIAEAEECERRERVVALALAQLDRREREVVQRRILEDDAETLADIGRMLGLSRERVRQIEARAKRKLRAVLVAEVA</sequence>
<evidence type="ECO:0000256" key="1">
    <source>
        <dbReference type="ARBA" id="ARBA00007788"/>
    </source>
</evidence>
<dbReference type="GO" id="GO:0006352">
    <property type="term" value="P:DNA-templated transcription initiation"/>
    <property type="evidence" value="ECO:0007669"/>
    <property type="project" value="InterPro"/>
</dbReference>
<dbReference type="PIRSF" id="PIRSF000770">
    <property type="entry name" value="RNA_pol_sigma-SigE/K"/>
    <property type="match status" value="1"/>
</dbReference>
<reference evidence="8 9" key="1">
    <citation type="submission" date="2015-03" db="EMBL/GenBank/DDBJ databases">
        <title>Genome assembly of Sandaracinus amylolyticus DSM 53668.</title>
        <authorList>
            <person name="Sharma G."/>
            <person name="Subramanian S."/>
        </authorList>
    </citation>
    <scope>NUCLEOTIDE SEQUENCE [LARGE SCALE GENOMIC DNA]</scope>
    <source>
        <strain evidence="8 9">DSM 53668</strain>
    </source>
</reference>
<dbReference type="Pfam" id="PF04545">
    <property type="entry name" value="Sigma70_r4"/>
    <property type="match status" value="1"/>
</dbReference>
<dbReference type="AlphaFoldDB" id="A0A0F6YKL5"/>
<keyword evidence="2" id="KW-0805">Transcription regulation</keyword>
<keyword evidence="4" id="KW-0238">DNA-binding</keyword>
<organism evidence="8 9">
    <name type="scientific">Sandaracinus amylolyticus</name>
    <dbReference type="NCBI Taxonomy" id="927083"/>
    <lineage>
        <taxon>Bacteria</taxon>
        <taxon>Pseudomonadati</taxon>
        <taxon>Myxococcota</taxon>
        <taxon>Polyangia</taxon>
        <taxon>Polyangiales</taxon>
        <taxon>Sandaracinaceae</taxon>
        <taxon>Sandaracinus</taxon>
    </lineage>
</organism>
<dbReference type="InterPro" id="IPR050813">
    <property type="entry name" value="Sigma-70_Factor"/>
</dbReference>
<dbReference type="InterPro" id="IPR013325">
    <property type="entry name" value="RNA_pol_sigma_r2"/>
</dbReference>
<dbReference type="KEGG" id="samy:DB32_005662"/>
<dbReference type="RefSeq" id="WP_053235646.1">
    <property type="nucleotide sequence ID" value="NZ_CP011125.1"/>
</dbReference>
<gene>
    <name evidence="8" type="ORF">DB32_005662</name>
</gene>
<comment type="similarity">
    <text evidence="1">Belongs to the sigma-70 factor family.</text>
</comment>
<keyword evidence="9" id="KW-1185">Reference proteome</keyword>
<dbReference type="OrthoDB" id="9809557at2"/>
<feature type="region of interest" description="Disordered" evidence="6">
    <location>
        <begin position="175"/>
        <end position="195"/>
    </location>
</feature>
<keyword evidence="5" id="KW-0804">Transcription</keyword>
<name>A0A0F6YKL5_9BACT</name>
<dbReference type="InterPro" id="IPR007630">
    <property type="entry name" value="RNA_pol_sigma70_r4"/>
</dbReference>
<evidence type="ECO:0000256" key="4">
    <source>
        <dbReference type="ARBA" id="ARBA00023125"/>
    </source>
</evidence>
<dbReference type="Pfam" id="PF04542">
    <property type="entry name" value="Sigma70_r2"/>
    <property type="match status" value="1"/>
</dbReference>
<accession>A0A0F6YKL5</accession>
<dbReference type="InterPro" id="IPR014284">
    <property type="entry name" value="RNA_pol_sigma-70_dom"/>
</dbReference>
<dbReference type="PANTHER" id="PTHR30376:SF3">
    <property type="entry name" value="RNA POLYMERASE SIGMA FACTOR RPOH"/>
    <property type="match status" value="1"/>
</dbReference>
<dbReference type="Gene3D" id="1.20.120.1810">
    <property type="match status" value="1"/>
</dbReference>
<dbReference type="SUPFAM" id="SSF88659">
    <property type="entry name" value="Sigma3 and sigma4 domains of RNA polymerase sigma factors"/>
    <property type="match status" value="1"/>
</dbReference>
<dbReference type="NCBIfam" id="TIGR02937">
    <property type="entry name" value="sigma70-ECF"/>
    <property type="match status" value="1"/>
</dbReference>
<dbReference type="STRING" id="927083.DB32_005662"/>
<evidence type="ECO:0000256" key="2">
    <source>
        <dbReference type="ARBA" id="ARBA00023015"/>
    </source>
</evidence>
<dbReference type="InterPro" id="IPR000943">
    <property type="entry name" value="RNA_pol_sigma70"/>
</dbReference>
<proteinExistence type="inferred from homology"/>
<dbReference type="PROSITE" id="PS00716">
    <property type="entry name" value="SIGMA70_2"/>
    <property type="match status" value="1"/>
</dbReference>
<keyword evidence="3" id="KW-0731">Sigma factor</keyword>
<dbReference type="Proteomes" id="UP000034883">
    <property type="component" value="Chromosome"/>
</dbReference>
<evidence type="ECO:0000256" key="6">
    <source>
        <dbReference type="SAM" id="MobiDB-lite"/>
    </source>
</evidence>
<evidence type="ECO:0000313" key="9">
    <source>
        <dbReference type="Proteomes" id="UP000034883"/>
    </source>
</evidence>
<dbReference type="PRINTS" id="PR00046">
    <property type="entry name" value="SIGMA70FCT"/>
</dbReference>
<feature type="domain" description="RNA polymerase sigma-70" evidence="7">
    <location>
        <begin position="240"/>
        <end position="266"/>
    </location>
</feature>
<evidence type="ECO:0000256" key="5">
    <source>
        <dbReference type="ARBA" id="ARBA00023163"/>
    </source>
</evidence>
<protein>
    <submittedName>
        <fullName evidence="8">RNA polymerase sigma factor RpoH-related protein</fullName>
    </submittedName>
</protein>
<dbReference type="GO" id="GO:0003677">
    <property type="term" value="F:DNA binding"/>
    <property type="evidence" value="ECO:0007669"/>
    <property type="project" value="UniProtKB-KW"/>
</dbReference>
<evidence type="ECO:0000313" key="8">
    <source>
        <dbReference type="EMBL" id="AKF08513.1"/>
    </source>
</evidence>
<dbReference type="InterPro" id="IPR013324">
    <property type="entry name" value="RNA_pol_sigma_r3/r4-like"/>
</dbReference>
<evidence type="ECO:0000256" key="3">
    <source>
        <dbReference type="ARBA" id="ARBA00023082"/>
    </source>
</evidence>
<evidence type="ECO:0000259" key="7">
    <source>
        <dbReference type="PROSITE" id="PS00716"/>
    </source>
</evidence>